<keyword evidence="3" id="KW-1185">Reference proteome</keyword>
<dbReference type="Pfam" id="PF07813">
    <property type="entry name" value="LTXXQ"/>
    <property type="match status" value="1"/>
</dbReference>
<dbReference type="GO" id="GO:0042597">
    <property type="term" value="C:periplasmic space"/>
    <property type="evidence" value="ECO:0007669"/>
    <property type="project" value="InterPro"/>
</dbReference>
<dbReference type="Gene3D" id="1.20.120.1490">
    <property type="match status" value="1"/>
</dbReference>
<dbReference type="InterPro" id="IPR012899">
    <property type="entry name" value="LTXXQ"/>
</dbReference>
<keyword evidence="1" id="KW-1133">Transmembrane helix</keyword>
<evidence type="ECO:0000313" key="3">
    <source>
        <dbReference type="Proteomes" id="UP000248703"/>
    </source>
</evidence>
<feature type="transmembrane region" description="Helical" evidence="1">
    <location>
        <begin position="6"/>
        <end position="26"/>
    </location>
</feature>
<reference evidence="2 3" key="1">
    <citation type="submission" date="2018-06" db="EMBL/GenBank/DDBJ databases">
        <title>Genomic Encyclopedia of Archaeal and Bacterial Type Strains, Phase II (KMG-II): from individual species to whole genera.</title>
        <authorList>
            <person name="Goeker M."/>
        </authorList>
    </citation>
    <scope>NUCLEOTIDE SEQUENCE [LARGE SCALE GENOMIC DNA]</scope>
    <source>
        <strain evidence="2 3">DSM 24464</strain>
    </source>
</reference>
<keyword evidence="1" id="KW-0812">Transmembrane</keyword>
<protein>
    <submittedName>
        <fullName evidence="2">LTXXQ motif family protein</fullName>
    </submittedName>
</protein>
<accession>A0A327RIZ7</accession>
<gene>
    <name evidence="2" type="ORF">LY08_00655</name>
</gene>
<name>A0A327RIZ7_9FLAO</name>
<dbReference type="RefSeq" id="WP_111659006.1">
    <property type="nucleotide sequence ID" value="NZ_QLLO01000002.1"/>
</dbReference>
<comment type="caution">
    <text evidence="2">The sequence shown here is derived from an EMBL/GenBank/DDBJ whole genome shotgun (WGS) entry which is preliminary data.</text>
</comment>
<evidence type="ECO:0000256" key="1">
    <source>
        <dbReference type="SAM" id="Phobius"/>
    </source>
</evidence>
<keyword evidence="1" id="KW-0472">Membrane</keyword>
<organism evidence="2 3">
    <name type="scientific">Olleya aquimaris</name>
    <dbReference type="NCBI Taxonomy" id="639310"/>
    <lineage>
        <taxon>Bacteria</taxon>
        <taxon>Pseudomonadati</taxon>
        <taxon>Bacteroidota</taxon>
        <taxon>Flavobacteriia</taxon>
        <taxon>Flavobacteriales</taxon>
        <taxon>Flavobacteriaceae</taxon>
    </lineage>
</organism>
<dbReference type="EMBL" id="QLLO01000002">
    <property type="protein sequence ID" value="RAJ16879.1"/>
    <property type="molecule type" value="Genomic_DNA"/>
</dbReference>
<sequence length="153" mass="17840">MKKNTILYLLIFVLIVVNGFFLYNYLVRPQHQGPKESGNFIAKELHLNKAQMQEFNTLEDKHHNVMKGINDDIKNDKDALFEKITASQINKATVDSLITSITNKKGLKEKEMFSRLRGIYLLCNDKQKERFSDIIKKARRFDNSVPKNPPKRD</sequence>
<dbReference type="AlphaFoldDB" id="A0A327RIZ7"/>
<dbReference type="OrthoDB" id="1202605at2"/>
<evidence type="ECO:0000313" key="2">
    <source>
        <dbReference type="EMBL" id="RAJ16879.1"/>
    </source>
</evidence>
<proteinExistence type="predicted"/>
<dbReference type="Proteomes" id="UP000248703">
    <property type="component" value="Unassembled WGS sequence"/>
</dbReference>